<gene>
    <name evidence="2" type="primary">mshA_3</name>
    <name evidence="2" type="ORF">CMMCAS07_15495</name>
</gene>
<keyword evidence="1 2" id="KW-0808">Transferase</keyword>
<accession>A0A251XF06</accession>
<evidence type="ECO:0000313" key="3">
    <source>
        <dbReference type="Proteomes" id="UP000195062"/>
    </source>
</evidence>
<name>A0A251XF06_CLAMM</name>
<dbReference type="PANTHER" id="PTHR46401">
    <property type="entry name" value="GLYCOSYLTRANSFERASE WBBK-RELATED"/>
    <property type="match status" value="1"/>
</dbReference>
<keyword evidence="3" id="KW-1185">Reference proteome</keyword>
<dbReference type="SUPFAM" id="SSF53756">
    <property type="entry name" value="UDP-Glycosyltransferase/glycogen phosphorylase"/>
    <property type="match status" value="1"/>
</dbReference>
<protein>
    <submittedName>
        <fullName evidence="2">D-inositol-3-phosphate glycosyltransferase</fullName>
    </submittedName>
</protein>
<dbReference type="Gene3D" id="3.40.50.2000">
    <property type="entry name" value="Glycogen Phosphorylase B"/>
    <property type="match status" value="2"/>
</dbReference>
<dbReference type="Proteomes" id="UP000195062">
    <property type="component" value="Unassembled WGS sequence"/>
</dbReference>
<proteinExistence type="predicted"/>
<dbReference type="Pfam" id="PF13692">
    <property type="entry name" value="Glyco_trans_1_4"/>
    <property type="match status" value="1"/>
</dbReference>
<dbReference type="AlphaFoldDB" id="A0A251XF06"/>
<evidence type="ECO:0000256" key="1">
    <source>
        <dbReference type="ARBA" id="ARBA00022679"/>
    </source>
</evidence>
<organism evidence="2 3">
    <name type="scientific">Clavibacter michiganensis subsp. michiganensis</name>
    <dbReference type="NCBI Taxonomy" id="33013"/>
    <lineage>
        <taxon>Bacteria</taxon>
        <taxon>Bacillati</taxon>
        <taxon>Actinomycetota</taxon>
        <taxon>Actinomycetes</taxon>
        <taxon>Micrococcales</taxon>
        <taxon>Microbacteriaceae</taxon>
        <taxon>Clavibacter</taxon>
    </lineage>
</organism>
<dbReference type="GO" id="GO:0009103">
    <property type="term" value="P:lipopolysaccharide biosynthetic process"/>
    <property type="evidence" value="ECO:0007669"/>
    <property type="project" value="TreeGrafter"/>
</dbReference>
<dbReference type="EMBL" id="MDHH01000004">
    <property type="protein sequence ID" value="OUE00841.1"/>
    <property type="molecule type" value="Genomic_DNA"/>
</dbReference>
<dbReference type="GO" id="GO:0016757">
    <property type="term" value="F:glycosyltransferase activity"/>
    <property type="evidence" value="ECO:0007669"/>
    <property type="project" value="TreeGrafter"/>
</dbReference>
<reference evidence="2 3" key="1">
    <citation type="submission" date="2016-08" db="EMBL/GenBank/DDBJ databases">
        <title>Genome sequence of Clavibacter michiganensis subsp. michiganensis strain CASJ007.</title>
        <authorList>
            <person name="Thapa S.P."/>
            <person name="Coaker G."/>
        </authorList>
    </citation>
    <scope>NUCLEOTIDE SEQUENCE [LARGE SCALE GENOMIC DNA]</scope>
    <source>
        <strain evidence="2">CASJ007</strain>
    </source>
</reference>
<comment type="caution">
    <text evidence="2">The sequence shown here is derived from an EMBL/GenBank/DDBJ whole genome shotgun (WGS) entry which is preliminary data.</text>
</comment>
<evidence type="ECO:0000313" key="2">
    <source>
        <dbReference type="EMBL" id="OUE00841.1"/>
    </source>
</evidence>
<dbReference type="PANTHER" id="PTHR46401:SF2">
    <property type="entry name" value="GLYCOSYLTRANSFERASE WBBK-RELATED"/>
    <property type="match status" value="1"/>
</dbReference>
<sequence length="140" mass="14975">MLVGAKSAVFGDVDMAESDDIKLAGYVTDDELAVLYAASRGVVFPSLAEGFGLPLVEAMVAGARLAVSDIDVFHWICGDDATYFSPADTSAITQALARLAAADPLEEEEAARIRRAVTCRFDWRTSAQTVHDAYQSIGTR</sequence>